<dbReference type="InterPro" id="IPR022409">
    <property type="entry name" value="PKD/Chitinase_dom"/>
</dbReference>
<evidence type="ECO:0000313" key="3">
    <source>
        <dbReference type="Proteomes" id="UP001204376"/>
    </source>
</evidence>
<dbReference type="SMART" id="SM00089">
    <property type="entry name" value="PKD"/>
    <property type="match status" value="3"/>
</dbReference>
<dbReference type="NCBIfam" id="TIGR04131">
    <property type="entry name" value="Bac_Flav_CTERM"/>
    <property type="match status" value="1"/>
</dbReference>
<dbReference type="InterPro" id="IPR026341">
    <property type="entry name" value="T9SS_type_B"/>
</dbReference>
<sequence>MGSPLIADIQDTISYTGKPVICPGGQLVLTGANAPANSAFKWYKDKQASPIATTPTYTATTAGSYVLNIVSNGVSYTYPALIITSSPLPVANFIMVNNPECASEPITFKNQSTGDGLKYVWNFGDPASALNRSYETNPVHQFVGKPGDGSQTFTITLTVTNKGGCVQTTSKTITLKQSPGVELGSMGKTTYDGKDYFVVCENVPTVFTFTNISSTKSTNESYNLYWGDGSGQIKLTEFTSITHRYRPGLYVLFYTVTGKNGCSLVKKYRIFVGESPKIAFAPAAPVNTCIGAPVTWSLGNFSNNTKGTLYTATYSDGAVVNYTAPPDTLMHTFLSNSVNKTSTYEDKTYNNAFLVKIVASNPCGSTTAVSEPVYVSDPPKAVINGTPGAICLNTLANIKSVGAVGYTVSADGVHPNKLLWKITPATGFEAKSSDLGSGQADGDVKNWIAGTNDLNVRFTKAGNYNITLIAGADVCGIDSTSVQICVTDLPVALFDVDAAEGCSPVIVKTTNKSNKPLCNDNSYKWRVSYKPDACNNNTTAYVYLDGTSSVSENPVFQFTKSGTYTISLVNSFPVQNCTSEVYSQQIVVKAKPIVYLKVPDIIYKDQSFKPTIEVTNCSPADQLSIAWEYSGGSATFSQGELDSLKYSNLGTYNLSVKITSQCGVTEATVTIQVIKKPDFFIPNAFTPNNDGVNDTWSIKGLDSNPRNALKIFNRTGSLLYESKTNLTPWDGQFMGRRLPAGVYYYTLYSGVAKQMFSGWISMIY</sequence>
<dbReference type="Proteomes" id="UP001204376">
    <property type="component" value="Unassembled WGS sequence"/>
</dbReference>
<dbReference type="Pfam" id="PF13585">
    <property type="entry name" value="CHU_C"/>
    <property type="match status" value="1"/>
</dbReference>
<dbReference type="SUPFAM" id="SSF49299">
    <property type="entry name" value="PKD domain"/>
    <property type="match status" value="4"/>
</dbReference>
<dbReference type="RefSeq" id="WP_256536779.1">
    <property type="nucleotide sequence ID" value="NZ_JANHOH010000001.1"/>
</dbReference>
<dbReference type="InterPro" id="IPR035986">
    <property type="entry name" value="PKD_dom_sf"/>
</dbReference>
<dbReference type="InterPro" id="IPR000601">
    <property type="entry name" value="PKD_dom"/>
</dbReference>
<gene>
    <name evidence="2" type="ORF">NPE20_01280</name>
</gene>
<feature type="domain" description="PKD" evidence="1">
    <location>
        <begin position="89"/>
        <end position="142"/>
    </location>
</feature>
<protein>
    <submittedName>
        <fullName evidence="2">Gliding motility-associated C-terminal domain-containing protein</fullName>
    </submittedName>
</protein>
<dbReference type="EMBL" id="JANHOH010000001">
    <property type="protein sequence ID" value="MCQ6956564.1"/>
    <property type="molecule type" value="Genomic_DNA"/>
</dbReference>
<name>A0ABT1SW45_9SPHI</name>
<comment type="caution">
    <text evidence="2">The sequence shown here is derived from an EMBL/GenBank/DDBJ whole genome shotgun (WGS) entry which is preliminary data.</text>
</comment>
<keyword evidence="3" id="KW-1185">Reference proteome</keyword>
<dbReference type="PROSITE" id="PS50093">
    <property type="entry name" value="PKD"/>
    <property type="match status" value="2"/>
</dbReference>
<evidence type="ECO:0000259" key="1">
    <source>
        <dbReference type="PROSITE" id="PS50093"/>
    </source>
</evidence>
<dbReference type="CDD" id="cd00146">
    <property type="entry name" value="PKD"/>
    <property type="match status" value="1"/>
</dbReference>
<proteinExistence type="predicted"/>
<dbReference type="Gene3D" id="2.60.40.10">
    <property type="entry name" value="Immunoglobulins"/>
    <property type="match status" value="2"/>
</dbReference>
<dbReference type="InterPro" id="IPR013783">
    <property type="entry name" value="Ig-like_fold"/>
</dbReference>
<accession>A0ABT1SW45</accession>
<dbReference type="Pfam" id="PF18911">
    <property type="entry name" value="PKD_4"/>
    <property type="match status" value="1"/>
</dbReference>
<reference evidence="2 3" key="1">
    <citation type="submission" date="2022-07" db="EMBL/GenBank/DDBJ databases">
        <title>Mucilaginibacter sp. JC4.</title>
        <authorList>
            <person name="Le V."/>
            <person name="Ko S.-R."/>
            <person name="Ahn C.-Y."/>
            <person name="Oh H.-M."/>
        </authorList>
    </citation>
    <scope>NUCLEOTIDE SEQUENCE [LARGE SCALE GENOMIC DNA]</scope>
    <source>
        <strain evidence="2 3">JC4</strain>
    </source>
</reference>
<evidence type="ECO:0000313" key="2">
    <source>
        <dbReference type="EMBL" id="MCQ6956564.1"/>
    </source>
</evidence>
<organism evidence="2 3">
    <name type="scientific">Mucilaginibacter aquariorum</name>
    <dbReference type="NCBI Taxonomy" id="2967225"/>
    <lineage>
        <taxon>Bacteria</taxon>
        <taxon>Pseudomonadati</taxon>
        <taxon>Bacteroidota</taxon>
        <taxon>Sphingobacteriia</taxon>
        <taxon>Sphingobacteriales</taxon>
        <taxon>Sphingobacteriaceae</taxon>
        <taxon>Mucilaginibacter</taxon>
    </lineage>
</organism>
<feature type="domain" description="PKD" evidence="1">
    <location>
        <begin position="611"/>
        <end position="673"/>
    </location>
</feature>